<dbReference type="EMBL" id="JANPWB010000002">
    <property type="protein sequence ID" value="KAJ1208130.1"/>
    <property type="molecule type" value="Genomic_DNA"/>
</dbReference>
<sequence>MESSGAAQEGEGQDERTKKDMGLVGPLDLSLDKEGSSKQEAGAQAQNIRTKRKQTGEGTSKPRGDAAAQVDGRRGGGMVPSVSGVWEGQAVWAR</sequence>
<evidence type="ECO:0000313" key="3">
    <source>
        <dbReference type="Proteomes" id="UP001066276"/>
    </source>
</evidence>
<reference evidence="2" key="1">
    <citation type="journal article" date="2022" name="bioRxiv">
        <title>Sequencing and chromosome-scale assembly of the giantPleurodeles waltlgenome.</title>
        <authorList>
            <person name="Brown T."/>
            <person name="Elewa A."/>
            <person name="Iarovenko S."/>
            <person name="Subramanian E."/>
            <person name="Araus A.J."/>
            <person name="Petzold A."/>
            <person name="Susuki M."/>
            <person name="Suzuki K.-i.T."/>
            <person name="Hayashi T."/>
            <person name="Toyoda A."/>
            <person name="Oliveira C."/>
            <person name="Osipova E."/>
            <person name="Leigh N.D."/>
            <person name="Simon A."/>
            <person name="Yun M.H."/>
        </authorList>
    </citation>
    <scope>NUCLEOTIDE SEQUENCE</scope>
    <source>
        <strain evidence="2">20211129_DDA</strain>
        <tissue evidence="2">Liver</tissue>
    </source>
</reference>
<evidence type="ECO:0000256" key="1">
    <source>
        <dbReference type="SAM" id="MobiDB-lite"/>
    </source>
</evidence>
<evidence type="ECO:0000313" key="2">
    <source>
        <dbReference type="EMBL" id="KAJ1208130.1"/>
    </source>
</evidence>
<organism evidence="2 3">
    <name type="scientific">Pleurodeles waltl</name>
    <name type="common">Iberian ribbed newt</name>
    <dbReference type="NCBI Taxonomy" id="8319"/>
    <lineage>
        <taxon>Eukaryota</taxon>
        <taxon>Metazoa</taxon>
        <taxon>Chordata</taxon>
        <taxon>Craniata</taxon>
        <taxon>Vertebrata</taxon>
        <taxon>Euteleostomi</taxon>
        <taxon>Amphibia</taxon>
        <taxon>Batrachia</taxon>
        <taxon>Caudata</taxon>
        <taxon>Salamandroidea</taxon>
        <taxon>Salamandridae</taxon>
        <taxon>Pleurodelinae</taxon>
        <taxon>Pleurodeles</taxon>
    </lineage>
</organism>
<accession>A0AAV7W2F3</accession>
<proteinExistence type="predicted"/>
<name>A0AAV7W2F3_PLEWA</name>
<gene>
    <name evidence="2" type="ORF">NDU88_003519</name>
</gene>
<dbReference type="AlphaFoldDB" id="A0AAV7W2F3"/>
<dbReference type="Proteomes" id="UP001066276">
    <property type="component" value="Chromosome 1_2"/>
</dbReference>
<comment type="caution">
    <text evidence="2">The sequence shown here is derived from an EMBL/GenBank/DDBJ whole genome shotgun (WGS) entry which is preliminary data.</text>
</comment>
<keyword evidence="3" id="KW-1185">Reference proteome</keyword>
<protein>
    <submittedName>
        <fullName evidence="2">Uncharacterized protein</fullName>
    </submittedName>
</protein>
<feature type="region of interest" description="Disordered" evidence="1">
    <location>
        <begin position="1"/>
        <end position="94"/>
    </location>
</feature>